<dbReference type="EMBL" id="BKCJ010001618">
    <property type="protein sequence ID" value="GEU42799.1"/>
    <property type="molecule type" value="Genomic_DNA"/>
</dbReference>
<dbReference type="AlphaFoldDB" id="A0A6L2K199"/>
<sequence length="91" mass="10231">MGGQKEGGVWAEIVRVRADLEDLEGGFSTLDCSISRRKKGVTVDRKGSLNDGIWNWRCDWVRPPKGRAFDEVENLKGLLSMVNLQQNHSDT</sequence>
<accession>A0A6L2K199</accession>
<comment type="caution">
    <text evidence="1">The sequence shown here is derived from an EMBL/GenBank/DDBJ whole genome shotgun (WGS) entry which is preliminary data.</text>
</comment>
<evidence type="ECO:0000313" key="1">
    <source>
        <dbReference type="EMBL" id="GEU42799.1"/>
    </source>
</evidence>
<name>A0A6L2K199_TANCI</name>
<reference evidence="1" key="1">
    <citation type="journal article" date="2019" name="Sci. Rep.">
        <title>Draft genome of Tanacetum cinerariifolium, the natural source of mosquito coil.</title>
        <authorList>
            <person name="Yamashiro T."/>
            <person name="Shiraishi A."/>
            <person name="Satake H."/>
            <person name="Nakayama K."/>
        </authorList>
    </citation>
    <scope>NUCLEOTIDE SEQUENCE</scope>
</reference>
<organism evidence="1">
    <name type="scientific">Tanacetum cinerariifolium</name>
    <name type="common">Dalmatian daisy</name>
    <name type="synonym">Chrysanthemum cinerariifolium</name>
    <dbReference type="NCBI Taxonomy" id="118510"/>
    <lineage>
        <taxon>Eukaryota</taxon>
        <taxon>Viridiplantae</taxon>
        <taxon>Streptophyta</taxon>
        <taxon>Embryophyta</taxon>
        <taxon>Tracheophyta</taxon>
        <taxon>Spermatophyta</taxon>
        <taxon>Magnoliopsida</taxon>
        <taxon>eudicotyledons</taxon>
        <taxon>Gunneridae</taxon>
        <taxon>Pentapetalae</taxon>
        <taxon>asterids</taxon>
        <taxon>campanulids</taxon>
        <taxon>Asterales</taxon>
        <taxon>Asteraceae</taxon>
        <taxon>Asteroideae</taxon>
        <taxon>Anthemideae</taxon>
        <taxon>Anthemidinae</taxon>
        <taxon>Tanacetum</taxon>
    </lineage>
</organism>
<gene>
    <name evidence="1" type="ORF">Tci_014777</name>
</gene>
<protein>
    <submittedName>
        <fullName evidence="1">Uncharacterized protein</fullName>
    </submittedName>
</protein>
<proteinExistence type="predicted"/>